<comment type="caution">
    <text evidence="2">The sequence shown here is derived from an EMBL/GenBank/DDBJ whole genome shotgun (WGS) entry which is preliminary data.</text>
</comment>
<proteinExistence type="predicted"/>
<reference evidence="2 3" key="1">
    <citation type="journal article" date="2022" name="Nat. Genet.">
        <title>Improved pea reference genome and pan-genome highlight genomic features and evolutionary characteristics.</title>
        <authorList>
            <person name="Yang T."/>
            <person name="Liu R."/>
            <person name="Luo Y."/>
            <person name="Hu S."/>
            <person name="Wang D."/>
            <person name="Wang C."/>
            <person name="Pandey M.K."/>
            <person name="Ge S."/>
            <person name="Xu Q."/>
            <person name="Li N."/>
            <person name="Li G."/>
            <person name="Huang Y."/>
            <person name="Saxena R.K."/>
            <person name="Ji Y."/>
            <person name="Li M."/>
            <person name="Yan X."/>
            <person name="He Y."/>
            <person name="Liu Y."/>
            <person name="Wang X."/>
            <person name="Xiang C."/>
            <person name="Varshney R.K."/>
            <person name="Ding H."/>
            <person name="Gao S."/>
            <person name="Zong X."/>
        </authorList>
    </citation>
    <scope>NUCLEOTIDE SEQUENCE [LARGE SCALE GENOMIC DNA]</scope>
    <source>
        <strain evidence="2 3">cv. Zhongwan 6</strain>
    </source>
</reference>
<name>A0A9D5BPS1_PEA</name>
<dbReference type="Proteomes" id="UP001058974">
    <property type="component" value="Chromosome 1"/>
</dbReference>
<feature type="region of interest" description="Disordered" evidence="1">
    <location>
        <begin position="47"/>
        <end position="68"/>
    </location>
</feature>
<keyword evidence="3" id="KW-1185">Reference proteome</keyword>
<gene>
    <name evidence="2" type="ORF">KIW84_015158</name>
</gene>
<evidence type="ECO:0000256" key="1">
    <source>
        <dbReference type="SAM" id="MobiDB-lite"/>
    </source>
</evidence>
<dbReference type="Gramene" id="Psat01G0515800-T1">
    <property type="protein sequence ID" value="KAI5447593.1"/>
    <property type="gene ID" value="KIW84_015158"/>
</dbReference>
<dbReference type="EMBL" id="JAMSHJ010000001">
    <property type="protein sequence ID" value="KAI5447593.1"/>
    <property type="molecule type" value="Genomic_DNA"/>
</dbReference>
<evidence type="ECO:0000313" key="2">
    <source>
        <dbReference type="EMBL" id="KAI5447593.1"/>
    </source>
</evidence>
<protein>
    <recommendedName>
        <fullName evidence="4">DUF4283 domain-containing protein</fullName>
    </recommendedName>
</protein>
<dbReference type="PANTHER" id="PTHR33233">
    <property type="entry name" value="ENDONUCLEASE/EXONUCLEASE/PHOSPHATASE"/>
    <property type="match status" value="1"/>
</dbReference>
<organism evidence="2 3">
    <name type="scientific">Pisum sativum</name>
    <name type="common">Garden pea</name>
    <name type="synonym">Lathyrus oleraceus</name>
    <dbReference type="NCBI Taxonomy" id="3888"/>
    <lineage>
        <taxon>Eukaryota</taxon>
        <taxon>Viridiplantae</taxon>
        <taxon>Streptophyta</taxon>
        <taxon>Embryophyta</taxon>
        <taxon>Tracheophyta</taxon>
        <taxon>Spermatophyta</taxon>
        <taxon>Magnoliopsida</taxon>
        <taxon>eudicotyledons</taxon>
        <taxon>Gunneridae</taxon>
        <taxon>Pentapetalae</taxon>
        <taxon>rosids</taxon>
        <taxon>fabids</taxon>
        <taxon>Fabales</taxon>
        <taxon>Fabaceae</taxon>
        <taxon>Papilionoideae</taxon>
        <taxon>50 kb inversion clade</taxon>
        <taxon>NPAAA clade</taxon>
        <taxon>Hologalegina</taxon>
        <taxon>IRL clade</taxon>
        <taxon>Fabeae</taxon>
        <taxon>Lathyrus</taxon>
    </lineage>
</organism>
<accession>A0A9D5BPS1</accession>
<sequence>MFWGLSSSSFRVWGWDVVGRRRRWRRPHCRGLEFSRWHQTQVRGKEIQVNQVKRREPPSNSDTSGDNTEIKTTLLEMALEEHIEVEKNEDKSPQLWVDMIKRNRLPVNGIEITYTTPRVINGEIEVQIEERDVASGKYFWKKVLIIPYTIYKKPNLLHEWPPTFILKDNVLRVLPIWVIFPQLPRIYWGDKSICKISNVIGKPLMTDECTAKKL</sequence>
<dbReference type="AlphaFoldDB" id="A0A9D5BPS1"/>
<evidence type="ECO:0008006" key="4">
    <source>
        <dbReference type="Google" id="ProtNLM"/>
    </source>
</evidence>
<dbReference type="PANTHER" id="PTHR33233:SF17">
    <property type="entry name" value="DUF4283 DOMAIN-CONTAINING PROTEIN"/>
    <property type="match status" value="1"/>
</dbReference>
<feature type="compositionally biased region" description="Polar residues" evidence="1">
    <location>
        <begin position="58"/>
        <end position="68"/>
    </location>
</feature>
<evidence type="ECO:0000313" key="3">
    <source>
        <dbReference type="Proteomes" id="UP001058974"/>
    </source>
</evidence>